<dbReference type="InterPro" id="IPR051635">
    <property type="entry name" value="SNAT-like"/>
</dbReference>
<evidence type="ECO:0000256" key="2">
    <source>
        <dbReference type="ARBA" id="ARBA00023315"/>
    </source>
</evidence>
<evidence type="ECO:0000259" key="3">
    <source>
        <dbReference type="PROSITE" id="PS51186"/>
    </source>
</evidence>
<dbReference type="SUPFAM" id="SSF55729">
    <property type="entry name" value="Acyl-CoA N-acyltransferases (Nat)"/>
    <property type="match status" value="1"/>
</dbReference>
<evidence type="ECO:0000313" key="4">
    <source>
        <dbReference type="EMBL" id="VFB20348.1"/>
    </source>
</evidence>
<dbReference type="AlphaFoldDB" id="A0A449ILM7"/>
<accession>A0A449ILM7</accession>
<dbReference type="CDD" id="cd04301">
    <property type="entry name" value="NAT_SF"/>
    <property type="match status" value="1"/>
</dbReference>
<sequence length="165" mass="18414">MVMPEPLFRQATPQDAESCYQIEVSAYEGDEAATLEKIRTRIAQYPQGFLVLEQAGEIVGFINSGCAYNVVMSDEAFKELIGHDPVAPNVVIMSVVVAPAHQGKGFARLLMNEFVRQMSNQGKHSIHLMCKQQHVPLYTRMDYQYVQPSPSGHGGMAWHEMVMAL</sequence>
<evidence type="ECO:0000256" key="1">
    <source>
        <dbReference type="ARBA" id="ARBA00022679"/>
    </source>
</evidence>
<organism evidence="4 5">
    <name type="scientific">Pseudomonas fragi</name>
    <dbReference type="NCBI Taxonomy" id="296"/>
    <lineage>
        <taxon>Bacteria</taxon>
        <taxon>Pseudomonadati</taxon>
        <taxon>Pseudomonadota</taxon>
        <taxon>Gammaproteobacteria</taxon>
        <taxon>Pseudomonadales</taxon>
        <taxon>Pseudomonadaceae</taxon>
        <taxon>Pseudomonas</taxon>
    </lineage>
</organism>
<dbReference type="Pfam" id="PF00583">
    <property type="entry name" value="Acetyltransf_1"/>
    <property type="match status" value="1"/>
</dbReference>
<dbReference type="EMBL" id="CAACYJ010000035">
    <property type="protein sequence ID" value="VFB20348.1"/>
    <property type="molecule type" value="Genomic_DNA"/>
</dbReference>
<feature type="domain" description="N-acetyltransferase" evidence="3">
    <location>
        <begin position="6"/>
        <end position="165"/>
    </location>
</feature>
<proteinExistence type="predicted"/>
<evidence type="ECO:0000313" key="5">
    <source>
        <dbReference type="Proteomes" id="UP000330809"/>
    </source>
</evidence>
<reference evidence="4 5" key="1">
    <citation type="submission" date="2019-02" db="EMBL/GenBank/DDBJ databases">
        <authorList>
            <consortium name="Pathogen Informatics"/>
        </authorList>
    </citation>
    <scope>NUCLEOTIDE SEQUENCE [LARGE SCALE GENOMIC DNA]</scope>
    <source>
        <strain evidence="4 5">3012STDY7103891</strain>
    </source>
</reference>
<dbReference type="PANTHER" id="PTHR10908:SF0">
    <property type="entry name" value="SEROTONIN N-ACETYLTRANSFERASE"/>
    <property type="match status" value="1"/>
</dbReference>
<dbReference type="PANTHER" id="PTHR10908">
    <property type="entry name" value="SEROTONIN N-ACETYLTRANSFERASE"/>
    <property type="match status" value="1"/>
</dbReference>
<dbReference type="InterPro" id="IPR000182">
    <property type="entry name" value="GNAT_dom"/>
</dbReference>
<dbReference type="Proteomes" id="UP000330809">
    <property type="component" value="Unassembled WGS sequence"/>
</dbReference>
<dbReference type="PROSITE" id="PS51186">
    <property type="entry name" value="GNAT"/>
    <property type="match status" value="1"/>
</dbReference>
<name>A0A449ILM7_PSEFR</name>
<keyword evidence="2" id="KW-0012">Acyltransferase</keyword>
<dbReference type="Gene3D" id="3.40.630.30">
    <property type="match status" value="1"/>
</dbReference>
<protein>
    <submittedName>
        <fullName evidence="4">DNA internalization-related competence protein ComEC/Rec2</fullName>
    </submittedName>
</protein>
<dbReference type="InterPro" id="IPR016181">
    <property type="entry name" value="Acyl_CoA_acyltransferase"/>
</dbReference>
<keyword evidence="1" id="KW-0808">Transferase</keyword>
<dbReference type="GO" id="GO:0008080">
    <property type="term" value="F:N-acetyltransferase activity"/>
    <property type="evidence" value="ECO:0007669"/>
    <property type="project" value="UniProtKB-ARBA"/>
</dbReference>
<gene>
    <name evidence="4" type="ORF">NCTC10754_02965</name>
</gene>